<evidence type="ECO:0000259" key="5">
    <source>
        <dbReference type="Pfam" id="PF25019"/>
    </source>
</evidence>
<dbReference type="PANTHER" id="PTHR36766">
    <property type="entry name" value="PLANT BROAD-SPECTRUM MILDEW RESISTANCE PROTEIN RPW8"/>
    <property type="match status" value="1"/>
</dbReference>
<dbReference type="InterPro" id="IPR056789">
    <property type="entry name" value="LRR_R13L1-DRL21"/>
</dbReference>
<protein>
    <submittedName>
        <fullName evidence="6">Uncharacterized protein</fullName>
    </submittedName>
</protein>
<dbReference type="InterPro" id="IPR055414">
    <property type="entry name" value="LRR_R13L4/SHOC2-like"/>
</dbReference>
<dbReference type="Pfam" id="PF23598">
    <property type="entry name" value="LRR_14"/>
    <property type="match status" value="1"/>
</dbReference>
<accession>A0A978US42</accession>
<dbReference type="AlphaFoldDB" id="A0A978US42"/>
<feature type="domain" description="Disease resistance R13L4/SHOC-2-like LRR" evidence="4">
    <location>
        <begin position="56"/>
        <end position="144"/>
    </location>
</feature>
<keyword evidence="1" id="KW-0433">Leucine-rich repeat</keyword>
<evidence type="ECO:0000256" key="3">
    <source>
        <dbReference type="ARBA" id="ARBA00022821"/>
    </source>
</evidence>
<evidence type="ECO:0000259" key="4">
    <source>
        <dbReference type="Pfam" id="PF23598"/>
    </source>
</evidence>
<evidence type="ECO:0000313" key="6">
    <source>
        <dbReference type="EMBL" id="KAH7517692.1"/>
    </source>
</evidence>
<gene>
    <name evidence="6" type="ORF">FEM48_Zijuj09G0091400</name>
</gene>
<dbReference type="Proteomes" id="UP000813462">
    <property type="component" value="Unassembled WGS sequence"/>
</dbReference>
<dbReference type="GO" id="GO:0006952">
    <property type="term" value="P:defense response"/>
    <property type="evidence" value="ECO:0007669"/>
    <property type="project" value="UniProtKB-KW"/>
</dbReference>
<dbReference type="Pfam" id="PF25019">
    <property type="entry name" value="LRR_R13L1-DRL21"/>
    <property type="match status" value="1"/>
</dbReference>
<proteinExistence type="predicted"/>
<dbReference type="SUPFAM" id="SSF52058">
    <property type="entry name" value="L domain-like"/>
    <property type="match status" value="1"/>
</dbReference>
<dbReference type="SUPFAM" id="SSF52047">
    <property type="entry name" value="RNI-like"/>
    <property type="match status" value="1"/>
</dbReference>
<evidence type="ECO:0000256" key="2">
    <source>
        <dbReference type="ARBA" id="ARBA00022737"/>
    </source>
</evidence>
<dbReference type="InterPro" id="IPR032675">
    <property type="entry name" value="LRR_dom_sf"/>
</dbReference>
<dbReference type="Gene3D" id="3.80.10.10">
    <property type="entry name" value="Ribonuclease Inhibitor"/>
    <property type="match status" value="3"/>
</dbReference>
<reference evidence="6" key="1">
    <citation type="journal article" date="2021" name="Front. Plant Sci.">
        <title>Chromosome-Scale Genome Assembly for Chinese Sour Jujube and Insights Into Its Genome Evolution and Domestication Signature.</title>
        <authorList>
            <person name="Shen L.-Y."/>
            <person name="Luo H."/>
            <person name="Wang X.-L."/>
            <person name="Wang X.-M."/>
            <person name="Qiu X.-J."/>
            <person name="Liu H."/>
            <person name="Zhou S.-S."/>
            <person name="Jia K.-H."/>
            <person name="Nie S."/>
            <person name="Bao Y.-T."/>
            <person name="Zhang R.-G."/>
            <person name="Yun Q.-Z."/>
            <person name="Chai Y.-H."/>
            <person name="Lu J.-Y."/>
            <person name="Li Y."/>
            <person name="Zhao S.-W."/>
            <person name="Mao J.-F."/>
            <person name="Jia S.-G."/>
            <person name="Mao Y.-M."/>
        </authorList>
    </citation>
    <scope>NUCLEOTIDE SEQUENCE</scope>
    <source>
        <strain evidence="6">AT0</strain>
        <tissue evidence="6">Leaf</tissue>
    </source>
</reference>
<keyword evidence="2" id="KW-0677">Repeat</keyword>
<evidence type="ECO:0000313" key="7">
    <source>
        <dbReference type="Proteomes" id="UP000813462"/>
    </source>
</evidence>
<organism evidence="6 7">
    <name type="scientific">Ziziphus jujuba var. spinosa</name>
    <dbReference type="NCBI Taxonomy" id="714518"/>
    <lineage>
        <taxon>Eukaryota</taxon>
        <taxon>Viridiplantae</taxon>
        <taxon>Streptophyta</taxon>
        <taxon>Embryophyta</taxon>
        <taxon>Tracheophyta</taxon>
        <taxon>Spermatophyta</taxon>
        <taxon>Magnoliopsida</taxon>
        <taxon>eudicotyledons</taxon>
        <taxon>Gunneridae</taxon>
        <taxon>Pentapetalae</taxon>
        <taxon>rosids</taxon>
        <taxon>fabids</taxon>
        <taxon>Rosales</taxon>
        <taxon>Rhamnaceae</taxon>
        <taxon>Paliureae</taxon>
        <taxon>Ziziphus</taxon>
    </lineage>
</organism>
<keyword evidence="3" id="KW-0611">Plant defense</keyword>
<comment type="caution">
    <text evidence="6">The sequence shown here is derived from an EMBL/GenBank/DDBJ whole genome shotgun (WGS) entry which is preliminary data.</text>
</comment>
<name>A0A978US42_ZIZJJ</name>
<feature type="domain" description="R13L1/DRL21-like LRR repeat region" evidence="5">
    <location>
        <begin position="252"/>
        <end position="314"/>
    </location>
</feature>
<sequence>MILNHSDLSKNFSQLRHASVVCDFRSSMIPKELYEARRLRTLFLFSIGNFSEAPCKLFSSFKYLRELDLSGCGLMSLDDSIGDLLCLSYLDLSNTHIKMLPRNIEKLHFLQTLNLAGCYNLVALPNLANMTRLRHLNNSGCTSLTTMLPVCEPFSQPHTHPSHNTAKHRKLVRRALPAYSNQIRTLPLFVVVGMGHLDSLGLYWGDDQDCPNINPEEESAVSRFLERKDFHSSGPSQWPVPDSSIFEEVVIKKMLRRQQNLKRLLVKGYPGNMFPPWIDLINLTVVELIDCEKCELLPTLGYLSLLKSLFLRGMHGVRHIGKEFYGESTIRPFLALSELVLIDFPNLQEWISPDGGEIFPSLSKIIINKCWKLQVMPEIISNVQHLELRDCPASLIHYFRNLVSLTVLVVQNVKDLSSFPGVFPANNPPLTSLEIISCHQLILLPSEIGKLTSLKSLKILWCEELSSLPQDIQNLNALESLEIGDCHSLMFLPEIRPGGLSNLRTLSIENCSNLSSLPMGLQHHTSLEHLTIMYCPSLITLPQGIQNLSALRSLTILSCAEFVFLPDGLQNLMGLQSLEIRSCPKLAALPEWIEKLVSLRSLAISDCHNIRVLPEGIKHLTVLQHLSIQDCSELLKRSTPESGEDWLKVSHVPYKHIGSPEQRQLSEADTLRISIECGSPEQRHLSEAGSSSN</sequence>
<dbReference type="EMBL" id="JAEACU010000009">
    <property type="protein sequence ID" value="KAH7517692.1"/>
    <property type="molecule type" value="Genomic_DNA"/>
</dbReference>
<evidence type="ECO:0000256" key="1">
    <source>
        <dbReference type="ARBA" id="ARBA00022614"/>
    </source>
</evidence>
<dbReference type="PANTHER" id="PTHR36766:SF49">
    <property type="entry name" value="DISEASE RESISTANCE PROTEIN RGA3"/>
    <property type="match status" value="1"/>
</dbReference>